<gene>
    <name evidence="3" type="ORF">ABMA27_010376</name>
</gene>
<comment type="caution">
    <text evidence="3">The sequence shown here is derived from an EMBL/GenBank/DDBJ whole genome shotgun (WGS) entry which is preliminary data.</text>
</comment>
<keyword evidence="1" id="KW-0175">Coiled coil</keyword>
<proteinExistence type="predicted"/>
<name>A0ABR3H5H5_LOXSC</name>
<feature type="coiled-coil region" evidence="1">
    <location>
        <begin position="43"/>
        <end position="77"/>
    </location>
</feature>
<dbReference type="CDD" id="cd14686">
    <property type="entry name" value="bZIP"/>
    <property type="match status" value="1"/>
</dbReference>
<sequence length="323" mass="37983">MNFLDNITFRRNRTKSDTMMNKTDSEMSKSFEETNNSVTLDLSDDDVTENNKLKKRIEELEAELKNALMEINILSLENTRLRVCNEELKNNNDLHNDKPTPTKNDCKKKSRKSLEQSPVMPKKICLLSCNKQNNMLHIARNSIKNYSEICHYLTPNGNTEELLSGIDKKLTGFTLNDYCIIMIGDEDFRKTRDYISMIYLIRESLKLIVHTNIIICLPTYKCGPLKNMFNWRVESFNNLLYLDVMTHKHAYILNSNKNINYDYSMFRRHIGIINDRGMYTIFENLNNLITDIEFYNHNNKEQLISNSHDEVPSTENESIFFRN</sequence>
<protein>
    <submittedName>
        <fullName evidence="3">Uncharacterized protein</fullName>
    </submittedName>
</protein>
<accession>A0ABR3H5H5</accession>
<dbReference type="EMBL" id="JBEUOH010000026">
    <property type="protein sequence ID" value="KAL0860061.1"/>
    <property type="molecule type" value="Genomic_DNA"/>
</dbReference>
<reference evidence="3 4" key="1">
    <citation type="submission" date="2024-06" db="EMBL/GenBank/DDBJ databases">
        <title>A chromosome-level genome assembly of beet webworm, Loxostege sticticalis.</title>
        <authorList>
            <person name="Zhang Y."/>
        </authorList>
    </citation>
    <scope>NUCLEOTIDE SEQUENCE [LARGE SCALE GENOMIC DNA]</scope>
    <source>
        <strain evidence="3">AQ026</strain>
        <tissue evidence="3">Whole body</tissue>
    </source>
</reference>
<evidence type="ECO:0000313" key="4">
    <source>
        <dbReference type="Proteomes" id="UP001549920"/>
    </source>
</evidence>
<feature type="region of interest" description="Disordered" evidence="2">
    <location>
        <begin position="90"/>
        <end position="115"/>
    </location>
</feature>
<keyword evidence="4" id="KW-1185">Reference proteome</keyword>
<organism evidence="3 4">
    <name type="scientific">Loxostege sticticalis</name>
    <name type="common">Beet webworm moth</name>
    <dbReference type="NCBI Taxonomy" id="481309"/>
    <lineage>
        <taxon>Eukaryota</taxon>
        <taxon>Metazoa</taxon>
        <taxon>Ecdysozoa</taxon>
        <taxon>Arthropoda</taxon>
        <taxon>Hexapoda</taxon>
        <taxon>Insecta</taxon>
        <taxon>Pterygota</taxon>
        <taxon>Neoptera</taxon>
        <taxon>Endopterygota</taxon>
        <taxon>Lepidoptera</taxon>
        <taxon>Glossata</taxon>
        <taxon>Ditrysia</taxon>
        <taxon>Pyraloidea</taxon>
        <taxon>Crambidae</taxon>
        <taxon>Pyraustinae</taxon>
        <taxon>Loxostege</taxon>
    </lineage>
</organism>
<evidence type="ECO:0000256" key="2">
    <source>
        <dbReference type="SAM" id="MobiDB-lite"/>
    </source>
</evidence>
<evidence type="ECO:0000256" key="1">
    <source>
        <dbReference type="SAM" id="Coils"/>
    </source>
</evidence>
<evidence type="ECO:0000313" key="3">
    <source>
        <dbReference type="EMBL" id="KAL0860061.1"/>
    </source>
</evidence>
<feature type="compositionally biased region" description="Basic and acidic residues" evidence="2">
    <location>
        <begin position="90"/>
        <end position="107"/>
    </location>
</feature>
<dbReference type="Proteomes" id="UP001549920">
    <property type="component" value="Unassembled WGS sequence"/>
</dbReference>